<reference evidence="1" key="1">
    <citation type="submission" date="2014-09" db="EMBL/GenBank/DDBJ databases">
        <authorList>
            <person name="Magalhaes I.L.F."/>
            <person name="Oliveira U."/>
            <person name="Santos F.R."/>
            <person name="Vidigal T.H.D.A."/>
            <person name="Brescovit A.D."/>
            <person name="Santos A.J."/>
        </authorList>
    </citation>
    <scope>NUCLEOTIDE SEQUENCE</scope>
    <source>
        <tissue evidence="1">Shoot tissue taken approximately 20 cm above the soil surface</tissue>
    </source>
</reference>
<evidence type="ECO:0000313" key="1">
    <source>
        <dbReference type="EMBL" id="JAE10370.1"/>
    </source>
</evidence>
<accession>A0A0A9FBD7</accession>
<sequence length="48" mass="5592">MKFAALEPAEVDLILGSSFMGNAYLMLMFCRLSERHILFFPHLIIRFT</sequence>
<dbReference type="EMBL" id="GBRH01187526">
    <property type="protein sequence ID" value="JAE10370.1"/>
    <property type="molecule type" value="Transcribed_RNA"/>
</dbReference>
<name>A0A0A9FBD7_ARUDO</name>
<dbReference type="AlphaFoldDB" id="A0A0A9FBD7"/>
<protein>
    <submittedName>
        <fullName evidence="1">Uncharacterized protein</fullName>
    </submittedName>
</protein>
<organism evidence="1">
    <name type="scientific">Arundo donax</name>
    <name type="common">Giant reed</name>
    <name type="synonym">Donax arundinaceus</name>
    <dbReference type="NCBI Taxonomy" id="35708"/>
    <lineage>
        <taxon>Eukaryota</taxon>
        <taxon>Viridiplantae</taxon>
        <taxon>Streptophyta</taxon>
        <taxon>Embryophyta</taxon>
        <taxon>Tracheophyta</taxon>
        <taxon>Spermatophyta</taxon>
        <taxon>Magnoliopsida</taxon>
        <taxon>Liliopsida</taxon>
        <taxon>Poales</taxon>
        <taxon>Poaceae</taxon>
        <taxon>PACMAD clade</taxon>
        <taxon>Arundinoideae</taxon>
        <taxon>Arundineae</taxon>
        <taxon>Arundo</taxon>
    </lineage>
</organism>
<reference evidence="1" key="2">
    <citation type="journal article" date="2015" name="Data Brief">
        <title>Shoot transcriptome of the giant reed, Arundo donax.</title>
        <authorList>
            <person name="Barrero R.A."/>
            <person name="Guerrero F.D."/>
            <person name="Moolhuijzen P."/>
            <person name="Goolsby J.A."/>
            <person name="Tidwell J."/>
            <person name="Bellgard S.E."/>
            <person name="Bellgard M.I."/>
        </authorList>
    </citation>
    <scope>NUCLEOTIDE SEQUENCE</scope>
    <source>
        <tissue evidence="1">Shoot tissue taken approximately 20 cm above the soil surface</tissue>
    </source>
</reference>
<proteinExistence type="predicted"/>